<dbReference type="InterPro" id="IPR029000">
    <property type="entry name" value="Cyclophilin-like_dom_sf"/>
</dbReference>
<dbReference type="HOGENOM" id="CLU_012062_16_3_0"/>
<evidence type="ECO:0000313" key="4">
    <source>
        <dbReference type="EMBL" id="ADV68825.1"/>
    </source>
</evidence>
<evidence type="ECO:0000313" key="5">
    <source>
        <dbReference type="Proteomes" id="UP000008635"/>
    </source>
</evidence>
<keyword evidence="1" id="KW-0732">Signal</keyword>
<dbReference type="InterPro" id="IPR020892">
    <property type="entry name" value="Cyclophilin-type_PPIase_CS"/>
</dbReference>
<dbReference type="Gene3D" id="2.40.100.10">
    <property type="entry name" value="Cyclophilin-like"/>
    <property type="match status" value="1"/>
</dbReference>
<dbReference type="InterPro" id="IPR044666">
    <property type="entry name" value="Cyclophilin_A-like"/>
</dbReference>
<feature type="region of interest" description="Disordered" evidence="2">
    <location>
        <begin position="20"/>
        <end position="70"/>
    </location>
</feature>
<dbReference type="SUPFAM" id="SSF50891">
    <property type="entry name" value="Cyclophilin-like"/>
    <property type="match status" value="1"/>
</dbReference>
<feature type="compositionally biased region" description="Low complexity" evidence="2">
    <location>
        <begin position="24"/>
        <end position="48"/>
    </location>
</feature>
<feature type="chain" id="PRO_5006524107" description="Peptidyl-prolyl cis-trans isomerase" evidence="1">
    <location>
        <begin position="25"/>
        <end position="270"/>
    </location>
</feature>
<reference evidence="4 5" key="1">
    <citation type="journal article" date="2011" name="Stand. Genomic Sci.">
        <title>Complete genome sequence of Deinococcus maricopensis type strain (LB-34).</title>
        <authorList>
            <person name="Pukall R."/>
            <person name="Zeytun A."/>
            <person name="Lucas S."/>
            <person name="Lapidus A."/>
            <person name="Hammon N."/>
            <person name="Deshpande S."/>
            <person name="Nolan M."/>
            <person name="Cheng J.F."/>
            <person name="Pitluck S."/>
            <person name="Liolios K."/>
            <person name="Pagani I."/>
            <person name="Mikhailova N."/>
            <person name="Ivanova N."/>
            <person name="Mavromatis K."/>
            <person name="Pati A."/>
            <person name="Tapia R."/>
            <person name="Han C."/>
            <person name="Goodwin L."/>
            <person name="Chen A."/>
            <person name="Palaniappan K."/>
            <person name="Land M."/>
            <person name="Hauser L."/>
            <person name="Chang Y.J."/>
            <person name="Jeffries C.D."/>
            <person name="Brambilla E.M."/>
            <person name="Rohde M."/>
            <person name="Goker M."/>
            <person name="Detter J.C."/>
            <person name="Woyke T."/>
            <person name="Bristow J."/>
            <person name="Eisen J.A."/>
            <person name="Markowitz V."/>
            <person name="Hugenholtz P."/>
            <person name="Kyrpides N.C."/>
            <person name="Klenk H.P."/>
        </authorList>
    </citation>
    <scope>NUCLEOTIDE SEQUENCE [LARGE SCALE GENOMIC DNA]</scope>
    <source>
        <strain evidence="5">DSM 21211 / LMG 22137 / NRRL B-23946 / LB-34</strain>
    </source>
</reference>
<dbReference type="EC" id="5.2.1.8" evidence="1"/>
<dbReference type="CDD" id="cd00317">
    <property type="entry name" value="cyclophilin"/>
    <property type="match status" value="1"/>
</dbReference>
<evidence type="ECO:0000256" key="1">
    <source>
        <dbReference type="RuleBase" id="RU363019"/>
    </source>
</evidence>
<feature type="signal peptide" evidence="1">
    <location>
        <begin position="1"/>
        <end position="24"/>
    </location>
</feature>
<evidence type="ECO:0000256" key="2">
    <source>
        <dbReference type="SAM" id="MobiDB-lite"/>
    </source>
</evidence>
<comment type="catalytic activity">
    <reaction evidence="1">
        <text>[protein]-peptidylproline (omega=180) = [protein]-peptidylproline (omega=0)</text>
        <dbReference type="Rhea" id="RHEA:16237"/>
        <dbReference type="Rhea" id="RHEA-COMP:10747"/>
        <dbReference type="Rhea" id="RHEA-COMP:10748"/>
        <dbReference type="ChEBI" id="CHEBI:83833"/>
        <dbReference type="ChEBI" id="CHEBI:83834"/>
        <dbReference type="EC" id="5.2.1.8"/>
    </reaction>
</comment>
<proteinExistence type="inferred from homology"/>
<dbReference type="Proteomes" id="UP000008635">
    <property type="component" value="Chromosome"/>
</dbReference>
<dbReference type="AlphaFoldDB" id="E8U4G0"/>
<dbReference type="Pfam" id="PF00160">
    <property type="entry name" value="Pro_isomerase"/>
    <property type="match status" value="1"/>
</dbReference>
<accession>E8U4G0</accession>
<dbReference type="InterPro" id="IPR002130">
    <property type="entry name" value="Cyclophilin-type_PPIase_dom"/>
</dbReference>
<dbReference type="eggNOG" id="COG0652">
    <property type="taxonomic scope" value="Bacteria"/>
</dbReference>
<organism evidence="4 5">
    <name type="scientific">Deinococcus maricopensis (strain DSM 21211 / LMG 22137 / NRRL B-23946 / LB-34)</name>
    <dbReference type="NCBI Taxonomy" id="709986"/>
    <lineage>
        <taxon>Bacteria</taxon>
        <taxon>Thermotogati</taxon>
        <taxon>Deinococcota</taxon>
        <taxon>Deinococci</taxon>
        <taxon>Deinococcales</taxon>
        <taxon>Deinococcaceae</taxon>
        <taxon>Deinococcus</taxon>
    </lineage>
</organism>
<gene>
    <name evidence="4" type="ordered locus">Deima_3197</name>
</gene>
<comment type="function">
    <text evidence="1">PPIases accelerate the folding of proteins. It catalyzes the cis-trans isomerization of proline imidic peptide bonds in oligopeptides.</text>
</comment>
<dbReference type="OrthoDB" id="9807797at2"/>
<name>E8U4G0_DEIML</name>
<dbReference type="GO" id="GO:0003755">
    <property type="term" value="F:peptidyl-prolyl cis-trans isomerase activity"/>
    <property type="evidence" value="ECO:0007669"/>
    <property type="project" value="UniProtKB-UniRule"/>
</dbReference>
<dbReference type="KEGG" id="dmr:Deima_3197"/>
<keyword evidence="5" id="KW-1185">Reference proteome</keyword>
<keyword evidence="1 4" id="KW-0413">Isomerase</keyword>
<dbReference type="PROSITE" id="PS00170">
    <property type="entry name" value="CSA_PPIASE_1"/>
    <property type="match status" value="1"/>
</dbReference>
<evidence type="ECO:0000259" key="3">
    <source>
        <dbReference type="PROSITE" id="PS50072"/>
    </source>
</evidence>
<dbReference type="PANTHER" id="PTHR45625">
    <property type="entry name" value="PEPTIDYL-PROLYL CIS-TRANS ISOMERASE-RELATED"/>
    <property type="match status" value="1"/>
</dbReference>
<feature type="domain" description="PPIase cyclophilin-type" evidence="3">
    <location>
        <begin position="112"/>
        <end position="263"/>
    </location>
</feature>
<comment type="similarity">
    <text evidence="1">Belongs to the cyclophilin-type PPIase family.</text>
</comment>
<dbReference type="PROSITE" id="PS50072">
    <property type="entry name" value="CSA_PPIASE_2"/>
    <property type="match status" value="1"/>
</dbReference>
<protein>
    <recommendedName>
        <fullName evidence="1">Peptidyl-prolyl cis-trans isomerase</fullName>
        <shortName evidence="1">PPIase</shortName>
        <ecNumber evidence="1">5.2.1.8</ecNumber>
    </recommendedName>
</protein>
<dbReference type="PANTHER" id="PTHR45625:SF16">
    <property type="entry name" value="PEPTIDYL-PROLYL CIS-TRANS ISOMERASE"/>
    <property type="match status" value="1"/>
</dbReference>
<dbReference type="STRING" id="709986.Deima_3197"/>
<keyword evidence="1" id="KW-0697">Rotamase</keyword>
<dbReference type="PROSITE" id="PS51257">
    <property type="entry name" value="PROKAR_LIPOPROTEIN"/>
    <property type="match status" value="1"/>
</dbReference>
<dbReference type="RefSeq" id="WP_013558328.1">
    <property type="nucleotide sequence ID" value="NC_014958.1"/>
</dbReference>
<dbReference type="PRINTS" id="PR00153">
    <property type="entry name" value="CSAPPISMRASE"/>
</dbReference>
<sequence precursor="true">MKNAALLALLTLALVACKPQGQNAQSTDTKDSTTSTTAQADTKTDSSAQDSGSEKPAAASSTAQTAKPAALPAGYTEVPALSATPKRTFKVEPAFSLADGKDYFAVIDTNRGQIVVDLLENDTPTTVNNFVFLARNHFYDGTRFHRVIEGFMAQGGDPNSVDEGKKDTWGQGGPGYSIPLEVRQNLNFDDAGVLGMARSADPNSGGSQFYLTLAPASFLNGQYTVFGKVTQGLEVLKSLTKTASSGQGGETPIEGAVPDKVLTVRIVTKA</sequence>
<dbReference type="EMBL" id="CP002454">
    <property type="protein sequence ID" value="ADV68825.1"/>
    <property type="molecule type" value="Genomic_DNA"/>
</dbReference>
<reference evidence="5" key="2">
    <citation type="submission" date="2011-01" db="EMBL/GenBank/DDBJ databases">
        <title>The complete genome of Deinococcus maricopensis DSM 21211.</title>
        <authorList>
            <consortium name="US DOE Joint Genome Institute (JGI-PGF)"/>
            <person name="Lucas S."/>
            <person name="Copeland A."/>
            <person name="Lapidus A."/>
            <person name="Goodwin L."/>
            <person name="Pitluck S."/>
            <person name="Kyrpides N."/>
            <person name="Mavromatis K."/>
            <person name="Pagani I."/>
            <person name="Ivanova N."/>
            <person name="Ovchinnikova G."/>
            <person name="Zeytun A."/>
            <person name="Detter J.C."/>
            <person name="Han C."/>
            <person name="Land M."/>
            <person name="Hauser L."/>
            <person name="Markowitz V."/>
            <person name="Cheng J.-F."/>
            <person name="Hugenholtz P."/>
            <person name="Woyke T."/>
            <person name="Wu D."/>
            <person name="Pukall R."/>
            <person name="Gehrich-Schroeter G."/>
            <person name="Brambilla E."/>
            <person name="Klenk H.-P."/>
            <person name="Eisen J.A."/>
        </authorList>
    </citation>
    <scope>NUCLEOTIDE SEQUENCE [LARGE SCALE GENOMIC DNA]</scope>
    <source>
        <strain evidence="5">DSM 21211 / LMG 22137 / NRRL B-23946 / LB-34</strain>
    </source>
</reference>
<dbReference type="GO" id="GO:0006457">
    <property type="term" value="P:protein folding"/>
    <property type="evidence" value="ECO:0007669"/>
    <property type="project" value="InterPro"/>
</dbReference>